<sequence length="122" mass="13307">MLKKSAIKSNGLENPKLGKLEPKPQEPTTPENPLVEIPKENPNTENEQAKVELPTVQQPNTDNKVEQPTISVPVKELPKAGNDTAVEKLPQTDGESTLGLILTGFALIAASIFLSTRRKQMQ</sequence>
<keyword evidence="2" id="KW-0472">Membrane</keyword>
<dbReference type="HOGENOM" id="CLU_2023896_0_0_9"/>
<organism evidence="3">
    <name type="scientific">Metalysinibacillus saudimassiliensis</name>
    <dbReference type="NCBI Taxonomy" id="1461583"/>
    <lineage>
        <taxon>Bacteria</taxon>
        <taxon>Bacillati</taxon>
        <taxon>Bacillota</taxon>
        <taxon>Bacilli</taxon>
        <taxon>Bacillales</taxon>
        <taxon>Caryophanaceae</taxon>
        <taxon>Metalysinibacillus</taxon>
    </lineage>
</organism>
<feature type="transmembrane region" description="Helical" evidence="2">
    <location>
        <begin position="97"/>
        <end position="116"/>
    </location>
</feature>
<evidence type="ECO:0000256" key="1">
    <source>
        <dbReference type="SAM" id="MobiDB-lite"/>
    </source>
</evidence>
<accession>A0A078M5J0</accession>
<dbReference type="EMBL" id="LN483073">
    <property type="protein sequence ID" value="CDZ99976.1"/>
    <property type="molecule type" value="Genomic_DNA"/>
</dbReference>
<evidence type="ECO:0008006" key="4">
    <source>
        <dbReference type="Google" id="ProtNLM"/>
    </source>
</evidence>
<protein>
    <recommendedName>
        <fullName evidence="4">Gram-positive cocci surface proteins LPxTG domain-containing protein</fullName>
    </recommendedName>
</protein>
<evidence type="ECO:0000313" key="3">
    <source>
        <dbReference type="EMBL" id="CDZ99976.1"/>
    </source>
</evidence>
<feature type="compositionally biased region" description="Polar residues" evidence="1">
    <location>
        <begin position="55"/>
        <end position="70"/>
    </location>
</feature>
<feature type="region of interest" description="Disordered" evidence="1">
    <location>
        <begin position="1"/>
        <end position="90"/>
    </location>
</feature>
<keyword evidence="2" id="KW-0812">Transmembrane</keyword>
<reference evidence="3" key="1">
    <citation type="submission" date="2014-07" db="EMBL/GenBank/DDBJ databases">
        <authorList>
            <person name="Urmite Genomes Urmite Genomes"/>
        </authorList>
    </citation>
    <scope>NUCLEOTIDE SEQUENCE</scope>
    <source>
        <strain evidence="3">13S34_air</strain>
    </source>
</reference>
<proteinExistence type="predicted"/>
<evidence type="ECO:0000256" key="2">
    <source>
        <dbReference type="SAM" id="Phobius"/>
    </source>
</evidence>
<dbReference type="NCBIfam" id="TIGR01167">
    <property type="entry name" value="LPXTG_anchor"/>
    <property type="match status" value="1"/>
</dbReference>
<gene>
    <name evidence="3" type="ORF">BN1050_00392</name>
</gene>
<dbReference type="AlphaFoldDB" id="A0A078M5J0"/>
<dbReference type="PATRIC" id="fig|1461583.4.peg.364"/>
<name>A0A078M5J0_9BACL</name>
<keyword evidence="2" id="KW-1133">Transmembrane helix</keyword>